<keyword evidence="2" id="KW-1185">Reference proteome</keyword>
<dbReference type="AlphaFoldDB" id="A0A6A5XBJ1"/>
<protein>
    <submittedName>
        <fullName evidence="1">Uncharacterized protein</fullName>
    </submittedName>
</protein>
<evidence type="ECO:0000313" key="2">
    <source>
        <dbReference type="Proteomes" id="UP000799778"/>
    </source>
</evidence>
<reference evidence="1" key="1">
    <citation type="journal article" date="2020" name="Stud. Mycol.">
        <title>101 Dothideomycetes genomes: a test case for predicting lifestyles and emergence of pathogens.</title>
        <authorList>
            <person name="Haridas S."/>
            <person name="Albert R."/>
            <person name="Binder M."/>
            <person name="Bloem J."/>
            <person name="Labutti K."/>
            <person name="Salamov A."/>
            <person name="Andreopoulos B."/>
            <person name="Baker S."/>
            <person name="Barry K."/>
            <person name="Bills G."/>
            <person name="Bluhm B."/>
            <person name="Cannon C."/>
            <person name="Castanera R."/>
            <person name="Culley D."/>
            <person name="Daum C."/>
            <person name="Ezra D."/>
            <person name="Gonzalez J."/>
            <person name="Henrissat B."/>
            <person name="Kuo A."/>
            <person name="Liang C."/>
            <person name="Lipzen A."/>
            <person name="Lutzoni F."/>
            <person name="Magnuson J."/>
            <person name="Mondo S."/>
            <person name="Nolan M."/>
            <person name="Ohm R."/>
            <person name="Pangilinan J."/>
            <person name="Park H.-J."/>
            <person name="Ramirez L."/>
            <person name="Alfaro M."/>
            <person name="Sun H."/>
            <person name="Tritt A."/>
            <person name="Yoshinaga Y."/>
            <person name="Zwiers L.-H."/>
            <person name="Turgeon B."/>
            <person name="Goodwin S."/>
            <person name="Spatafora J."/>
            <person name="Crous P."/>
            <person name="Grigoriev I."/>
        </authorList>
    </citation>
    <scope>NUCLEOTIDE SEQUENCE</scope>
    <source>
        <strain evidence="1">CBS 175.79</strain>
    </source>
</reference>
<proteinExistence type="predicted"/>
<name>A0A6A5XBJ1_9PLEO</name>
<gene>
    <name evidence="1" type="ORF">BU24DRAFT_413883</name>
</gene>
<accession>A0A6A5XBJ1</accession>
<dbReference type="Proteomes" id="UP000799778">
    <property type="component" value="Unassembled WGS sequence"/>
</dbReference>
<evidence type="ECO:0000313" key="1">
    <source>
        <dbReference type="EMBL" id="KAF2010273.1"/>
    </source>
</evidence>
<dbReference type="EMBL" id="ML978076">
    <property type="protein sequence ID" value="KAF2010273.1"/>
    <property type="molecule type" value="Genomic_DNA"/>
</dbReference>
<dbReference type="OrthoDB" id="6730379at2759"/>
<sequence>MAYLLTERITERTPFLLKISSWFCFLDARAGAFGGKSCGVIRALGGEEGLSSAVLASKNLLSREYGHLYPEFLKLRDQTLASIQEAHHRSVAIFANISDSLGLITSDKYECITTSLQRVAKQLQDIPKTTVLEQNLFLPFSTASSMYHAAEIYSSRAFQPDAPLYTANTHAVAIIQIAESIYRTLSLAYDDTPPNLVKYIQESEAEAGCRLNLSSISAEA</sequence>
<dbReference type="GeneID" id="54283580"/>
<dbReference type="RefSeq" id="XP_033378612.1">
    <property type="nucleotide sequence ID" value="XM_033526183.1"/>
</dbReference>
<organism evidence="1 2">
    <name type="scientific">Aaosphaeria arxii CBS 175.79</name>
    <dbReference type="NCBI Taxonomy" id="1450172"/>
    <lineage>
        <taxon>Eukaryota</taxon>
        <taxon>Fungi</taxon>
        <taxon>Dikarya</taxon>
        <taxon>Ascomycota</taxon>
        <taxon>Pezizomycotina</taxon>
        <taxon>Dothideomycetes</taxon>
        <taxon>Pleosporomycetidae</taxon>
        <taxon>Pleosporales</taxon>
        <taxon>Pleosporales incertae sedis</taxon>
        <taxon>Aaosphaeria</taxon>
    </lineage>
</organism>